<evidence type="ECO:0000313" key="2">
    <source>
        <dbReference type="Proteomes" id="UP000235828"/>
    </source>
</evidence>
<protein>
    <recommendedName>
        <fullName evidence="3">AraC-type DNA-binding domain-containing protein</fullName>
    </recommendedName>
</protein>
<dbReference type="RefSeq" id="WP_102525247.1">
    <property type="nucleotide sequence ID" value="NZ_LT960612.1"/>
</dbReference>
<gene>
    <name evidence="1" type="ORF">VTAP4600_B1577</name>
</gene>
<dbReference type="AlphaFoldDB" id="A0A2N8ZMN3"/>
<name>A0A2N8ZMN3_9VIBR</name>
<evidence type="ECO:0008006" key="3">
    <source>
        <dbReference type="Google" id="ProtNLM"/>
    </source>
</evidence>
<keyword evidence="2" id="KW-1185">Reference proteome</keyword>
<sequence>MNYAVEHQHTVYSFLVSTPRRKKTKFTLIQVESGLVLVKLGKNEYALEAGAAIWLPFDCLTSISYLPGCEVSQIDFSIRLQDKFPSQAGFVNLPPVSQAILSKLLTSNVSEDHRNNLMSVIRDEVRTLRPLLDMSPLSQKISQWSADHDSDLSKELLLMLSLREAKKRMQSGVKRDDVIKEYFGGCEEEFEQLSGLVMGECL</sequence>
<evidence type="ECO:0000313" key="1">
    <source>
        <dbReference type="EMBL" id="SON53188.1"/>
    </source>
</evidence>
<organism evidence="1 2">
    <name type="scientific">Vibrio tapetis subsp. tapetis</name>
    <dbReference type="NCBI Taxonomy" id="1671868"/>
    <lineage>
        <taxon>Bacteria</taxon>
        <taxon>Pseudomonadati</taxon>
        <taxon>Pseudomonadota</taxon>
        <taxon>Gammaproteobacteria</taxon>
        <taxon>Vibrionales</taxon>
        <taxon>Vibrionaceae</taxon>
        <taxon>Vibrio</taxon>
    </lineage>
</organism>
<dbReference type="OrthoDB" id="5916374at2"/>
<dbReference type="Proteomes" id="UP000235828">
    <property type="component" value="Chromosome B"/>
</dbReference>
<dbReference type="EMBL" id="LT960612">
    <property type="protein sequence ID" value="SON53188.1"/>
    <property type="molecule type" value="Genomic_DNA"/>
</dbReference>
<accession>A0A2N8ZMN3</accession>
<reference evidence="1 2" key="1">
    <citation type="submission" date="2017-10" db="EMBL/GenBank/DDBJ databases">
        <authorList>
            <person name="Banno H."/>
            <person name="Chua N.-H."/>
        </authorList>
    </citation>
    <scope>NUCLEOTIDE SEQUENCE [LARGE SCALE GENOMIC DNA]</scope>
    <source>
        <strain evidence="1">Vibrio tapetis CECT4600</strain>
    </source>
</reference>
<dbReference type="KEGG" id="vta:B1577"/>
<proteinExistence type="predicted"/>